<dbReference type="EMBL" id="PGEZ01000003">
    <property type="protein sequence ID" value="PJJ48298.1"/>
    <property type="molecule type" value="Genomic_DNA"/>
</dbReference>
<accession>A0A2M9ARJ6</accession>
<evidence type="ECO:0000313" key="2">
    <source>
        <dbReference type="Proteomes" id="UP000230842"/>
    </source>
</evidence>
<evidence type="ECO:0000313" key="1">
    <source>
        <dbReference type="EMBL" id="PJJ48298.1"/>
    </source>
</evidence>
<gene>
    <name evidence="1" type="ORF">CLV56_4003</name>
</gene>
<keyword evidence="2" id="KW-1185">Reference proteome</keyword>
<dbReference type="Proteomes" id="UP000230842">
    <property type="component" value="Unassembled WGS sequence"/>
</dbReference>
<dbReference type="OrthoDB" id="3237109at2"/>
<dbReference type="AlphaFoldDB" id="A0A2M9ARJ6"/>
<evidence type="ECO:0008006" key="3">
    <source>
        <dbReference type="Google" id="ProtNLM"/>
    </source>
</evidence>
<organism evidence="1 2">
    <name type="scientific">Mumia flava</name>
    <dbReference type="NCBI Taxonomy" id="1348852"/>
    <lineage>
        <taxon>Bacteria</taxon>
        <taxon>Bacillati</taxon>
        <taxon>Actinomycetota</taxon>
        <taxon>Actinomycetes</taxon>
        <taxon>Propionibacteriales</taxon>
        <taxon>Nocardioidaceae</taxon>
        <taxon>Mumia</taxon>
    </lineage>
</organism>
<sequence>MARETGLKVEGLNRVVRDLQTLGLELEDLKTAFSNIARTGASVMARYVPARTGRLRGDVRGNRAKSKAVVAVGRSTIPYAGPIQWGWPARNIAPAGFFERTDAVMDDVAVRMLEDEINNQIRRKGLS</sequence>
<comment type="caution">
    <text evidence="1">The sequence shown here is derived from an EMBL/GenBank/DDBJ whole genome shotgun (WGS) entry which is preliminary data.</text>
</comment>
<reference evidence="1 2" key="1">
    <citation type="submission" date="2017-11" db="EMBL/GenBank/DDBJ databases">
        <title>Genomic Encyclopedia of Archaeal and Bacterial Type Strains, Phase II (KMG-II): From Individual Species to Whole Genera.</title>
        <authorList>
            <person name="Goeker M."/>
        </authorList>
    </citation>
    <scope>NUCLEOTIDE SEQUENCE [LARGE SCALE GENOMIC DNA]</scope>
    <source>
        <strain evidence="1 2">DSM 27763</strain>
    </source>
</reference>
<protein>
    <recommendedName>
        <fullName evidence="3">HK97 gp10 family phage protein</fullName>
    </recommendedName>
</protein>
<dbReference type="RefSeq" id="WP_100415571.1">
    <property type="nucleotide sequence ID" value="NZ_PGEZ01000003.1"/>
</dbReference>
<proteinExistence type="predicted"/>
<name>A0A2M9ARJ6_9ACTN</name>